<dbReference type="PANTHER" id="PTHR48079">
    <property type="entry name" value="PROTEIN YEEZ"/>
    <property type="match status" value="1"/>
</dbReference>
<dbReference type="Pfam" id="PF13460">
    <property type="entry name" value="NAD_binding_10"/>
    <property type="match status" value="1"/>
</dbReference>
<dbReference type="SUPFAM" id="SSF51735">
    <property type="entry name" value="NAD(P)-binding Rossmann-fold domains"/>
    <property type="match status" value="1"/>
</dbReference>
<reference evidence="3" key="1">
    <citation type="submission" date="2016-10" db="EMBL/GenBank/DDBJ databases">
        <authorList>
            <person name="Varghese N."/>
            <person name="Submissions S."/>
        </authorList>
    </citation>
    <scope>NUCLEOTIDE SEQUENCE [LARGE SCALE GENOMIC DNA]</scope>
    <source>
        <strain evidence="3">DSM 44234</strain>
    </source>
</reference>
<dbReference type="RefSeq" id="WP_068740579.1">
    <property type="nucleotide sequence ID" value="NZ_CBDRGN010000005.1"/>
</dbReference>
<keyword evidence="3" id="KW-1185">Reference proteome</keyword>
<dbReference type="InterPro" id="IPR016040">
    <property type="entry name" value="NAD(P)-bd_dom"/>
</dbReference>
<protein>
    <submittedName>
        <fullName evidence="2">Nucleoside-diphosphate-sugar epimerase</fullName>
    </submittedName>
</protein>
<accession>A0A1H4LEV8</accession>
<evidence type="ECO:0000259" key="1">
    <source>
        <dbReference type="Pfam" id="PF13460"/>
    </source>
</evidence>
<dbReference type="InterPro" id="IPR051783">
    <property type="entry name" value="NAD(P)-dependent_oxidoreduct"/>
</dbReference>
<dbReference type="InterPro" id="IPR036291">
    <property type="entry name" value="NAD(P)-bd_dom_sf"/>
</dbReference>
<dbReference type="OrthoDB" id="9787292at2"/>
<dbReference type="STRING" id="57704.SAMN04489793_0558"/>
<organism evidence="2 3">
    <name type="scientific">Tsukamurella tyrosinosolvens</name>
    <dbReference type="NCBI Taxonomy" id="57704"/>
    <lineage>
        <taxon>Bacteria</taxon>
        <taxon>Bacillati</taxon>
        <taxon>Actinomycetota</taxon>
        <taxon>Actinomycetes</taxon>
        <taxon>Mycobacteriales</taxon>
        <taxon>Tsukamurellaceae</taxon>
        <taxon>Tsukamurella</taxon>
    </lineage>
</organism>
<sequence length="294" mass="29823">MRFFVTGASGFVGSAVVTELLGAGHEVTGLVRSDRGADAVRALGAEPVRGTIEETAVLRAAAADTDGVIHLAFNHDFSQFAESAQVEVAAIDAMGDALAGSGRPLVIASGLLGLTSGRDALETDPMPPSPRTAGFAAALALAERDVRSSVVRLAPSVHDDVPAGFVGRLAAIAGDAGRSGYVGDGAQRWPAVHRRDAARLFRLAAERGTAGSVFHAAGEAVAVADIAAAVGRLMGVPTEVVEPGDAEARFGFLAPLLALDTTASTELTRAALGWAPDGAGLVDDIARWDPAAVS</sequence>
<feature type="domain" description="NAD(P)-binding" evidence="1">
    <location>
        <begin position="7"/>
        <end position="96"/>
    </location>
</feature>
<dbReference type="PANTHER" id="PTHR48079:SF6">
    <property type="entry name" value="NAD(P)-BINDING DOMAIN-CONTAINING PROTEIN-RELATED"/>
    <property type="match status" value="1"/>
</dbReference>
<dbReference type="Gene3D" id="3.40.50.720">
    <property type="entry name" value="NAD(P)-binding Rossmann-like Domain"/>
    <property type="match status" value="1"/>
</dbReference>
<proteinExistence type="predicted"/>
<evidence type="ECO:0000313" key="3">
    <source>
        <dbReference type="Proteomes" id="UP000182241"/>
    </source>
</evidence>
<dbReference type="EMBL" id="FNSA01000003">
    <property type="protein sequence ID" value="SEB69253.1"/>
    <property type="molecule type" value="Genomic_DNA"/>
</dbReference>
<dbReference type="CDD" id="cd05262">
    <property type="entry name" value="SDR_a7"/>
    <property type="match status" value="1"/>
</dbReference>
<dbReference type="GO" id="GO:0005737">
    <property type="term" value="C:cytoplasm"/>
    <property type="evidence" value="ECO:0007669"/>
    <property type="project" value="TreeGrafter"/>
</dbReference>
<evidence type="ECO:0000313" key="2">
    <source>
        <dbReference type="EMBL" id="SEB69253.1"/>
    </source>
</evidence>
<gene>
    <name evidence="2" type="ORF">SAMN04489793_0558</name>
</gene>
<dbReference type="AlphaFoldDB" id="A0A1H4LEV8"/>
<dbReference type="GO" id="GO:0004029">
    <property type="term" value="F:aldehyde dehydrogenase (NAD+) activity"/>
    <property type="evidence" value="ECO:0007669"/>
    <property type="project" value="TreeGrafter"/>
</dbReference>
<dbReference type="Proteomes" id="UP000182241">
    <property type="component" value="Unassembled WGS sequence"/>
</dbReference>
<name>A0A1H4LEV8_TSUTY</name>